<keyword evidence="3" id="KW-1185">Reference proteome</keyword>
<dbReference type="SUPFAM" id="SSF109854">
    <property type="entry name" value="DinB/YfiT-like putative metalloenzymes"/>
    <property type="match status" value="1"/>
</dbReference>
<dbReference type="InterPro" id="IPR024775">
    <property type="entry name" value="DinB-like"/>
</dbReference>
<dbReference type="Pfam" id="PF12867">
    <property type="entry name" value="DinB_2"/>
    <property type="match status" value="1"/>
</dbReference>
<dbReference type="Gene3D" id="1.20.120.450">
    <property type="entry name" value="dinb family like domain"/>
    <property type="match status" value="1"/>
</dbReference>
<evidence type="ECO:0000313" key="3">
    <source>
        <dbReference type="Proteomes" id="UP000250369"/>
    </source>
</evidence>
<protein>
    <recommendedName>
        <fullName evidence="1">DinB-like domain-containing protein</fullName>
    </recommendedName>
</protein>
<feature type="domain" description="DinB-like" evidence="1">
    <location>
        <begin position="75"/>
        <end position="206"/>
    </location>
</feature>
<organism evidence="2 3">
    <name type="scientific">Paenibacillus contaminans</name>
    <dbReference type="NCBI Taxonomy" id="450362"/>
    <lineage>
        <taxon>Bacteria</taxon>
        <taxon>Bacillati</taxon>
        <taxon>Bacillota</taxon>
        <taxon>Bacilli</taxon>
        <taxon>Bacillales</taxon>
        <taxon>Paenibacillaceae</taxon>
        <taxon>Paenibacillus</taxon>
    </lineage>
</organism>
<name>A0A329LX95_9BACL</name>
<proteinExistence type="predicted"/>
<dbReference type="AlphaFoldDB" id="A0A329LX95"/>
<accession>A0A329LX95</accession>
<dbReference type="Proteomes" id="UP000250369">
    <property type="component" value="Unassembled WGS sequence"/>
</dbReference>
<reference evidence="2 3" key="1">
    <citation type="journal article" date="2009" name="Int. J. Syst. Evol. Microbiol.">
        <title>Paenibacillus contaminans sp. nov., isolated from a contaminated laboratory plate.</title>
        <authorList>
            <person name="Chou J.H."/>
            <person name="Lee J.H."/>
            <person name="Lin M.C."/>
            <person name="Chang P.S."/>
            <person name="Arun A.B."/>
            <person name="Young C.C."/>
            <person name="Chen W.M."/>
        </authorList>
    </citation>
    <scope>NUCLEOTIDE SEQUENCE [LARGE SCALE GENOMIC DNA]</scope>
    <source>
        <strain evidence="2 3">CKOBP-6</strain>
    </source>
</reference>
<sequence length="215" mass="25229">MTAGENCSERYRHWRIRSNGEKGMNLYARHPNFFSNGSRNLREKRRIQTYVLKMGGEYMLNKEKLVRSMEKWISFAESLRGLDERVWTMAIGEGKWAVHDIVSHMMLWDRYYMETAVSKVRRDEPLTLANFDFEGFNRDAAVYGRAKSRDELLDEAVQVRREIVEHLRAIPEEHYSAVHAAVDCKFVITEYIADFAWHDDHHMNQIASLSAVPKA</sequence>
<evidence type="ECO:0000259" key="1">
    <source>
        <dbReference type="Pfam" id="PF12867"/>
    </source>
</evidence>
<evidence type="ECO:0000313" key="2">
    <source>
        <dbReference type="EMBL" id="RAV12479.1"/>
    </source>
</evidence>
<dbReference type="EMBL" id="QMFB01000033">
    <property type="protein sequence ID" value="RAV12479.1"/>
    <property type="molecule type" value="Genomic_DNA"/>
</dbReference>
<gene>
    <name evidence="2" type="ORF">DQG23_34680</name>
</gene>
<dbReference type="InterPro" id="IPR034660">
    <property type="entry name" value="DinB/YfiT-like"/>
</dbReference>
<comment type="caution">
    <text evidence="2">The sequence shown here is derived from an EMBL/GenBank/DDBJ whole genome shotgun (WGS) entry which is preliminary data.</text>
</comment>